<feature type="repeat" description="RCC1" evidence="6">
    <location>
        <begin position="591"/>
        <end position="642"/>
    </location>
</feature>
<evidence type="ECO:0000256" key="5">
    <source>
        <dbReference type="PROSITE-ProRule" id="PRU00091"/>
    </source>
</evidence>
<comment type="caution">
    <text evidence="11">The sequence shown here is derived from an EMBL/GenBank/DDBJ whole genome shotgun (WGS) entry which is preliminary data.</text>
</comment>
<dbReference type="Gene3D" id="2.30.29.30">
    <property type="entry name" value="Pleckstrin-homology domain (PH domain)/Phosphotyrosine-binding domain (PTB)"/>
    <property type="match status" value="1"/>
</dbReference>
<feature type="repeat" description="RCC1" evidence="6">
    <location>
        <begin position="254"/>
        <end position="315"/>
    </location>
</feature>
<evidence type="ECO:0000256" key="1">
    <source>
        <dbReference type="ARBA" id="ARBA00022723"/>
    </source>
</evidence>
<gene>
    <name evidence="11" type="ORF">RJ640_010582</name>
</gene>
<reference evidence="11" key="1">
    <citation type="submission" date="2022-12" db="EMBL/GenBank/DDBJ databases">
        <title>Draft genome assemblies for two species of Escallonia (Escalloniales).</title>
        <authorList>
            <person name="Chanderbali A."/>
            <person name="Dervinis C."/>
            <person name="Anghel I."/>
            <person name="Soltis D."/>
            <person name="Soltis P."/>
            <person name="Zapata F."/>
        </authorList>
    </citation>
    <scope>NUCLEOTIDE SEQUENCE</scope>
    <source>
        <strain evidence="11">UCBG92.1500</strain>
        <tissue evidence="11">Leaf</tissue>
    </source>
</reference>
<evidence type="ECO:0000256" key="6">
    <source>
        <dbReference type="PROSITE-ProRule" id="PRU00235"/>
    </source>
</evidence>
<dbReference type="Gene3D" id="2.130.10.30">
    <property type="entry name" value="Regulator of chromosome condensation 1/beta-lactamase-inhibitor protein II"/>
    <property type="match status" value="3"/>
</dbReference>
<dbReference type="SUPFAM" id="SSF50729">
    <property type="entry name" value="PH domain-like"/>
    <property type="match status" value="1"/>
</dbReference>
<dbReference type="PROSITE" id="PS50003">
    <property type="entry name" value="PH_DOMAIN"/>
    <property type="match status" value="1"/>
</dbReference>
<evidence type="ECO:0000256" key="8">
    <source>
        <dbReference type="SAM" id="MobiDB-lite"/>
    </source>
</evidence>
<dbReference type="SUPFAM" id="SSF57903">
    <property type="entry name" value="FYVE/PHD zinc finger"/>
    <property type="match status" value="1"/>
</dbReference>
<feature type="repeat" description="RCC1" evidence="6">
    <location>
        <begin position="539"/>
        <end position="590"/>
    </location>
</feature>
<protein>
    <recommendedName>
        <fullName evidence="13">FYVE-type domain-containing protein</fullName>
    </recommendedName>
</protein>
<evidence type="ECO:0000256" key="7">
    <source>
        <dbReference type="SAM" id="Coils"/>
    </source>
</evidence>
<dbReference type="InterPro" id="IPR058923">
    <property type="entry name" value="RCC1-like_dom"/>
</dbReference>
<feature type="repeat" description="RCC1" evidence="6">
    <location>
        <begin position="487"/>
        <end position="538"/>
    </location>
</feature>
<feature type="coiled-coil region" evidence="7">
    <location>
        <begin position="841"/>
        <end position="903"/>
    </location>
</feature>
<dbReference type="Pfam" id="PF01363">
    <property type="entry name" value="FYVE"/>
    <property type="match status" value="1"/>
</dbReference>
<dbReference type="PRINTS" id="PR00633">
    <property type="entry name" value="RCCNDNSATION"/>
</dbReference>
<keyword evidence="1" id="KW-0479">Metal-binding</keyword>
<dbReference type="InterPro" id="IPR017455">
    <property type="entry name" value="Znf_FYVE-rel"/>
</dbReference>
<dbReference type="Pfam" id="PF25390">
    <property type="entry name" value="WD40_RLD"/>
    <property type="match status" value="1"/>
</dbReference>
<dbReference type="PANTHER" id="PTHR22870:SF419">
    <property type="entry name" value="GTPASE BINDING PROTEIN, PUTATIVE-RELATED"/>
    <property type="match status" value="1"/>
</dbReference>
<dbReference type="Gene3D" id="3.30.40.10">
    <property type="entry name" value="Zinc/RING finger domain, C3HC4 (zinc finger)"/>
    <property type="match status" value="1"/>
</dbReference>
<dbReference type="SUPFAM" id="SSF50985">
    <property type="entry name" value="RCC1/BLIP-II"/>
    <property type="match status" value="1"/>
</dbReference>
<proteinExistence type="predicted"/>
<feature type="repeat" description="RCC1" evidence="6">
    <location>
        <begin position="368"/>
        <end position="422"/>
    </location>
</feature>
<dbReference type="InterPro" id="IPR000408">
    <property type="entry name" value="Reg_chr_condens"/>
</dbReference>
<dbReference type="SMART" id="SM00064">
    <property type="entry name" value="FYVE"/>
    <property type="match status" value="1"/>
</dbReference>
<evidence type="ECO:0008006" key="13">
    <source>
        <dbReference type="Google" id="ProtNLM"/>
    </source>
</evidence>
<dbReference type="CDD" id="cd13365">
    <property type="entry name" value="PH_PLC_plant-like"/>
    <property type="match status" value="1"/>
</dbReference>
<dbReference type="InterPro" id="IPR001849">
    <property type="entry name" value="PH_domain"/>
</dbReference>
<name>A0AA88QRK2_9ASTE</name>
<feature type="repeat" description="RCC1" evidence="6">
    <location>
        <begin position="316"/>
        <end position="367"/>
    </location>
</feature>
<dbReference type="InterPro" id="IPR013083">
    <property type="entry name" value="Znf_RING/FYVE/PHD"/>
</dbReference>
<evidence type="ECO:0000256" key="4">
    <source>
        <dbReference type="ARBA" id="ARBA00022833"/>
    </source>
</evidence>
<dbReference type="PROSITE" id="PS50178">
    <property type="entry name" value="ZF_FYVE"/>
    <property type="match status" value="1"/>
</dbReference>
<keyword evidence="7" id="KW-0175">Coiled coil</keyword>
<evidence type="ECO:0000313" key="12">
    <source>
        <dbReference type="Proteomes" id="UP001187471"/>
    </source>
</evidence>
<keyword evidence="2" id="KW-0677">Repeat</keyword>
<dbReference type="PROSITE" id="PS50012">
    <property type="entry name" value="RCC1_3"/>
    <property type="match status" value="7"/>
</dbReference>
<evidence type="ECO:0000259" key="10">
    <source>
        <dbReference type="PROSITE" id="PS50178"/>
    </source>
</evidence>
<feature type="repeat" description="RCC1" evidence="6">
    <location>
        <begin position="423"/>
        <end position="474"/>
    </location>
</feature>
<dbReference type="InterPro" id="IPR011011">
    <property type="entry name" value="Znf_FYVE_PHD"/>
</dbReference>
<evidence type="ECO:0000256" key="2">
    <source>
        <dbReference type="ARBA" id="ARBA00022737"/>
    </source>
</evidence>
<dbReference type="PANTHER" id="PTHR22870">
    <property type="entry name" value="REGULATOR OF CHROMOSOME CONDENSATION"/>
    <property type="match status" value="1"/>
</dbReference>
<dbReference type="PROSITE" id="PS00626">
    <property type="entry name" value="RCC1_2"/>
    <property type="match status" value="3"/>
</dbReference>
<dbReference type="GO" id="GO:0008270">
    <property type="term" value="F:zinc ion binding"/>
    <property type="evidence" value="ECO:0007669"/>
    <property type="project" value="UniProtKB-KW"/>
</dbReference>
<evidence type="ECO:0000313" key="11">
    <source>
        <dbReference type="EMBL" id="KAK2973527.1"/>
    </source>
</evidence>
<keyword evidence="4" id="KW-0862">Zinc</keyword>
<dbReference type="InterPro" id="IPR009091">
    <property type="entry name" value="RCC1/BLIP-II"/>
</dbReference>
<feature type="domain" description="PH" evidence="9">
    <location>
        <begin position="89"/>
        <end position="120"/>
    </location>
</feature>
<dbReference type="EMBL" id="JAVXUO010002407">
    <property type="protein sequence ID" value="KAK2973527.1"/>
    <property type="molecule type" value="Genomic_DNA"/>
</dbReference>
<keyword evidence="3 5" id="KW-0863">Zinc-finger</keyword>
<keyword evidence="12" id="KW-1185">Reference proteome</keyword>
<feature type="compositionally biased region" description="Polar residues" evidence="8">
    <location>
        <begin position="223"/>
        <end position="232"/>
    </location>
</feature>
<dbReference type="InterPro" id="IPR011993">
    <property type="entry name" value="PH-like_dom_sf"/>
</dbReference>
<organism evidence="11 12">
    <name type="scientific">Escallonia rubra</name>
    <dbReference type="NCBI Taxonomy" id="112253"/>
    <lineage>
        <taxon>Eukaryota</taxon>
        <taxon>Viridiplantae</taxon>
        <taxon>Streptophyta</taxon>
        <taxon>Embryophyta</taxon>
        <taxon>Tracheophyta</taxon>
        <taxon>Spermatophyta</taxon>
        <taxon>Magnoliopsida</taxon>
        <taxon>eudicotyledons</taxon>
        <taxon>Gunneridae</taxon>
        <taxon>Pentapetalae</taxon>
        <taxon>asterids</taxon>
        <taxon>campanulids</taxon>
        <taxon>Escalloniales</taxon>
        <taxon>Escalloniaceae</taxon>
        <taxon>Escallonia</taxon>
    </lineage>
</organism>
<dbReference type="FunFam" id="2.130.10.30:FF:000028">
    <property type="entry name" value="PH, RCC1 and FYVE domains-containing protein 1"/>
    <property type="match status" value="1"/>
</dbReference>
<dbReference type="InterPro" id="IPR051210">
    <property type="entry name" value="Ub_ligase/GEF_domain"/>
</dbReference>
<dbReference type="InterPro" id="IPR000306">
    <property type="entry name" value="Znf_FYVE"/>
</dbReference>
<feature type="domain" description="FYVE-type" evidence="10">
    <location>
        <begin position="647"/>
        <end position="709"/>
    </location>
</feature>
<evidence type="ECO:0000259" key="9">
    <source>
        <dbReference type="PROSITE" id="PS50003"/>
    </source>
</evidence>
<accession>A0AA88QRK2</accession>
<feature type="compositionally biased region" description="Low complexity" evidence="8">
    <location>
        <begin position="233"/>
        <end position="247"/>
    </location>
</feature>
<sequence>MDAEGSRSSVQSGFLMPASVIFCHTNKIFLTLSSTKVQLHMFQDETMIIWYVGKQEKQLQLSHVSRIIPGQRTAIFQRYPRPEKEYQSFSLIYSNRSLDLICKDKDEAEVWFAALRALVSRGNCQKWRNEARSDSASSDSSSTLLQRNSKSFASSSSSDIVYEDRRSTQTFPLPFETFPQRSLGRAFSDFALYNSVDQGSLQGDFIASSLSSHSSGGLDDLNGRSSADTSRVSLSSAASSSAPGSPLQDFNTPSDVFFWGEGINDGVLGGGEHRIEESSGARINALWPKALESTLVLDAQNIACGSKHAVLVTKQGEIFSWGEGSGGRLGHGVEADVNNPKLINALSGLHIKSVACGENHTCAVTVSGDLYTWGDGIHNFGLLGHGTELSYWTPKKLFGGMEGMHVSFVSCGPWHSAAVTSAGLLFTFGDGTFGALGHGDRASTSVPREVETLKGLRTLRVSCGVWHTAAVAEVTSEPSSSDSCSSGKLFTWGDGEKGQLGHGDKDPRLFPSSVAVLNDTNCCQVVCGHSITIVLTTLGQVYTTGSSDYGQLRNPGSAGMLPICIEGNIRNNFIEQIACGYHHVAVLSSESEVYTWGKGANGQLGHGDFDDRNTPTLVEALADKQVKRVVCGSNFTAAICLNNRVCTADHSMCSGCRTPFNYRRKRHNCYNCGLVFCKICTSKRSLKAALAPKMNKPYRVCEDCFAKLNKGVVTRSSYRPPKATSGSKHCNSAVKDPETLHHKSRGLLSRLSSFDSFRRTDSRKSKQYSKLDSNNECFRRESSNTTDSSTSLFECSEKVSASITGSTVNSQAASPASVNSSPCSTSLTSTFAALAYPDAVLDDSKRTTDNLTKDISILREQVEVLSHRAQLLEAEVGRTSRQLKEATRLAMDEREKNKAAKEVIKSLTMQVREFLSISSTNSS</sequence>
<feature type="region of interest" description="Disordered" evidence="8">
    <location>
        <begin position="215"/>
        <end position="247"/>
    </location>
</feature>
<evidence type="ECO:0000256" key="3">
    <source>
        <dbReference type="ARBA" id="ARBA00022771"/>
    </source>
</evidence>
<dbReference type="Proteomes" id="UP001187471">
    <property type="component" value="Unassembled WGS sequence"/>
</dbReference>
<dbReference type="AlphaFoldDB" id="A0AA88QRK2"/>